<evidence type="ECO:0000256" key="2">
    <source>
        <dbReference type="ARBA" id="ARBA00022741"/>
    </source>
</evidence>
<reference evidence="9" key="1">
    <citation type="journal article" date="2021" name="Nat. Commun.">
        <title>Genetic determinants of endophytism in the Arabidopsis root mycobiome.</title>
        <authorList>
            <person name="Mesny F."/>
            <person name="Miyauchi S."/>
            <person name="Thiergart T."/>
            <person name="Pickel B."/>
            <person name="Atanasova L."/>
            <person name="Karlsson M."/>
            <person name="Huettel B."/>
            <person name="Barry K.W."/>
            <person name="Haridas S."/>
            <person name="Chen C."/>
            <person name="Bauer D."/>
            <person name="Andreopoulos W."/>
            <person name="Pangilinan J."/>
            <person name="LaButti K."/>
            <person name="Riley R."/>
            <person name="Lipzen A."/>
            <person name="Clum A."/>
            <person name="Drula E."/>
            <person name="Henrissat B."/>
            <person name="Kohler A."/>
            <person name="Grigoriev I.V."/>
            <person name="Martin F.M."/>
            <person name="Hacquard S."/>
        </authorList>
    </citation>
    <scope>NUCLEOTIDE SEQUENCE</scope>
    <source>
        <strain evidence="9">MPI-CAGE-AT-0021</strain>
    </source>
</reference>
<dbReference type="FunFam" id="3.30.30.30:FF:000005">
    <property type="entry name" value="Heat shock protein ssb1"/>
    <property type="match status" value="1"/>
</dbReference>
<sequence>MLHQQPKTMEKRPKLDSATIWVLCLMCLLLCPVALLCLPIAESPETEGSYIGVEFGAMHSRVAMIRDGEVDILPKDLTKRFSPSYIAFTDDGTLFGEAAEKHSALDPRNTVFGIRYLIGRKFSEVESRVEHLPFKVISNADRPLIVIDLASGRRYYTPEDLYGLILKKTKETAEEYLGSRISNAVMTIPTSFGDDQREATRDVAAQAGLHIDRLILEPVAAGISHETGHSDDERIHLIYCLNDDALSLHIVESDQGVWEMLATVNDISLAGDADGVEPKHFRHESNGDQSKLGSMENPVDFSVLNTVSTTDAIFHNSLPSIEQVLKSLKLKRGEVDDLILVGTSIHIPKLQPLLEDYLGVKARNGTEPSDAYVVGATVQARVILSEEISGCCGLLMDISSLSLGIETAEGTVTNLIRRNTPIPTRKSKVFATATNNQTSMTLRVYQGERTLAKDNVFLGEIEFSVSPSSRGVPAVKVAFEIDPNYVLRVVAQDIKTGRQEVFHILDLLGWEDPDHIEFLVLQAEEHHKGDTALRQLLPETNAVF</sequence>
<dbReference type="EMBL" id="JAGMUU010000013">
    <property type="protein sequence ID" value="KAH7140383.1"/>
    <property type="molecule type" value="Genomic_DNA"/>
</dbReference>
<comment type="caution">
    <text evidence="9">The sequence shown here is derived from an EMBL/GenBank/DDBJ whole genome shotgun (WGS) entry which is preliminary data.</text>
</comment>
<comment type="similarity">
    <text evidence="6">Belongs to the heat shock protein 70 family.</text>
</comment>
<keyword evidence="10" id="KW-1185">Reference proteome</keyword>
<dbReference type="Gene3D" id="3.30.420.40">
    <property type="match status" value="4"/>
</dbReference>
<gene>
    <name evidence="9" type="ORF">B0J13DRAFT_63606</name>
</gene>
<dbReference type="InterPro" id="IPR000595">
    <property type="entry name" value="cNMP-bd_dom"/>
</dbReference>
<evidence type="ECO:0000256" key="4">
    <source>
        <dbReference type="ARBA" id="ARBA00023186"/>
    </source>
</evidence>
<dbReference type="PANTHER" id="PTHR19375">
    <property type="entry name" value="HEAT SHOCK PROTEIN 70KDA"/>
    <property type="match status" value="1"/>
</dbReference>
<dbReference type="SUPFAM" id="SSF53067">
    <property type="entry name" value="Actin-like ATPase domain"/>
    <property type="match status" value="2"/>
</dbReference>
<evidence type="ECO:0000256" key="1">
    <source>
        <dbReference type="ARBA" id="ARBA00012554"/>
    </source>
</evidence>
<feature type="transmembrane region" description="Helical" evidence="7">
    <location>
        <begin position="20"/>
        <end position="41"/>
    </location>
</feature>
<dbReference type="GO" id="GO:0005524">
    <property type="term" value="F:ATP binding"/>
    <property type="evidence" value="ECO:0007669"/>
    <property type="project" value="UniProtKB-KW"/>
</dbReference>
<dbReference type="SUPFAM" id="SSF100920">
    <property type="entry name" value="Heat shock protein 70kD (HSP70), peptide-binding domain"/>
    <property type="match status" value="1"/>
</dbReference>
<accession>A0A9P9EMH2</accession>
<evidence type="ECO:0000256" key="3">
    <source>
        <dbReference type="ARBA" id="ARBA00022840"/>
    </source>
</evidence>
<dbReference type="Proteomes" id="UP000717696">
    <property type="component" value="Unassembled WGS sequence"/>
</dbReference>
<evidence type="ECO:0000256" key="7">
    <source>
        <dbReference type="SAM" id="Phobius"/>
    </source>
</evidence>
<dbReference type="PROSITE" id="PS50042">
    <property type="entry name" value="CNMP_BINDING_3"/>
    <property type="match status" value="1"/>
</dbReference>
<evidence type="ECO:0000256" key="5">
    <source>
        <dbReference type="ARBA" id="ARBA00048056"/>
    </source>
</evidence>
<keyword evidence="9" id="KW-0346">Stress response</keyword>
<dbReference type="InterPro" id="IPR029047">
    <property type="entry name" value="HSP70_peptide-bd_sf"/>
</dbReference>
<dbReference type="EC" id="3.6.4.10" evidence="1"/>
<proteinExistence type="inferred from homology"/>
<dbReference type="Gene3D" id="2.60.34.10">
    <property type="entry name" value="Substrate Binding Domain Of DNAk, Chain A, domain 1"/>
    <property type="match status" value="1"/>
</dbReference>
<comment type="catalytic activity">
    <reaction evidence="5">
        <text>ATP + H2O = ADP + phosphate + H(+)</text>
        <dbReference type="Rhea" id="RHEA:13065"/>
        <dbReference type="ChEBI" id="CHEBI:15377"/>
        <dbReference type="ChEBI" id="CHEBI:15378"/>
        <dbReference type="ChEBI" id="CHEBI:30616"/>
        <dbReference type="ChEBI" id="CHEBI:43474"/>
        <dbReference type="ChEBI" id="CHEBI:456216"/>
        <dbReference type="EC" id="3.6.4.10"/>
    </reaction>
</comment>
<dbReference type="AlphaFoldDB" id="A0A9P9EMH2"/>
<evidence type="ECO:0000313" key="9">
    <source>
        <dbReference type="EMBL" id="KAH7140383.1"/>
    </source>
</evidence>
<dbReference type="OrthoDB" id="5089326at2759"/>
<organism evidence="9 10">
    <name type="scientific">Dactylonectria estremocensis</name>
    <dbReference type="NCBI Taxonomy" id="1079267"/>
    <lineage>
        <taxon>Eukaryota</taxon>
        <taxon>Fungi</taxon>
        <taxon>Dikarya</taxon>
        <taxon>Ascomycota</taxon>
        <taxon>Pezizomycotina</taxon>
        <taxon>Sordariomycetes</taxon>
        <taxon>Hypocreomycetidae</taxon>
        <taxon>Hypocreales</taxon>
        <taxon>Nectriaceae</taxon>
        <taxon>Dactylonectria</taxon>
    </lineage>
</organism>
<keyword evidence="7" id="KW-1133">Transmembrane helix</keyword>
<name>A0A9P9EMH2_9HYPO</name>
<dbReference type="InterPro" id="IPR013126">
    <property type="entry name" value="Hsp_70_fam"/>
</dbReference>
<evidence type="ECO:0000259" key="8">
    <source>
        <dbReference type="PROSITE" id="PS50042"/>
    </source>
</evidence>
<keyword evidence="3 6" id="KW-0067">ATP-binding</keyword>
<keyword evidence="4" id="KW-0143">Chaperone</keyword>
<dbReference type="Pfam" id="PF00012">
    <property type="entry name" value="HSP70"/>
    <property type="match status" value="2"/>
</dbReference>
<feature type="domain" description="Cyclic nucleotide-binding" evidence="8">
    <location>
        <begin position="56"/>
        <end position="108"/>
    </location>
</feature>
<keyword evidence="7" id="KW-0812">Transmembrane</keyword>
<dbReference type="Gene3D" id="3.30.30.30">
    <property type="match status" value="1"/>
</dbReference>
<dbReference type="PRINTS" id="PR00301">
    <property type="entry name" value="HEATSHOCK70"/>
</dbReference>
<evidence type="ECO:0000256" key="6">
    <source>
        <dbReference type="RuleBase" id="RU003322"/>
    </source>
</evidence>
<keyword evidence="7" id="KW-0472">Membrane</keyword>
<keyword evidence="2 6" id="KW-0547">Nucleotide-binding</keyword>
<dbReference type="GO" id="GO:0140662">
    <property type="term" value="F:ATP-dependent protein folding chaperone"/>
    <property type="evidence" value="ECO:0007669"/>
    <property type="project" value="InterPro"/>
</dbReference>
<protein>
    <recommendedName>
        <fullName evidence="1">non-chaperonin molecular chaperone ATPase</fullName>
        <ecNumber evidence="1">3.6.4.10</ecNumber>
    </recommendedName>
</protein>
<dbReference type="InterPro" id="IPR043129">
    <property type="entry name" value="ATPase_NBD"/>
</dbReference>
<evidence type="ECO:0000313" key="10">
    <source>
        <dbReference type="Proteomes" id="UP000717696"/>
    </source>
</evidence>